<sequence length="200" mass="21048">MRGLSGLIGGGLLVLVAGCSSVPPNDVMTAEQRARDAALVSGQPMAFAEDGTPVVAEGAAAVAPDPDLLRRGAGISDENDFDAVSDRVSIEADQQRLAAQREMFQVIQPTALPERPSGDLAAIVEFALATSHPVGRAVYPRSTLRVGSGSNCNRYSNPNEAQQVFLEGGGPERDRRGLDPDGDGYACGWDPTPFRMAVRN</sequence>
<dbReference type="Proteomes" id="UP000006833">
    <property type="component" value="Chromosome"/>
</dbReference>
<dbReference type="OrthoDB" id="7951357at2"/>
<dbReference type="AlphaFoldDB" id="A8LJ22"/>
<accession>A8LJ22</accession>
<dbReference type="STRING" id="398580.Dshi_2784"/>
<evidence type="ECO:0008006" key="3">
    <source>
        <dbReference type="Google" id="ProtNLM"/>
    </source>
</evidence>
<dbReference type="eggNOG" id="ENOG5031QJH">
    <property type="taxonomic scope" value="Bacteria"/>
</dbReference>
<protein>
    <recommendedName>
        <fullName evidence="3">Excalibur calcium-binding domain-containing protein</fullName>
    </recommendedName>
</protein>
<evidence type="ECO:0000313" key="2">
    <source>
        <dbReference type="Proteomes" id="UP000006833"/>
    </source>
</evidence>
<proteinExistence type="predicted"/>
<dbReference type="PROSITE" id="PS51257">
    <property type="entry name" value="PROKAR_LIPOPROTEIN"/>
    <property type="match status" value="1"/>
</dbReference>
<keyword evidence="2" id="KW-1185">Reference proteome</keyword>
<dbReference type="EMBL" id="CP000830">
    <property type="protein sequence ID" value="ABV94517.1"/>
    <property type="molecule type" value="Genomic_DNA"/>
</dbReference>
<gene>
    <name evidence="1" type="ordered locus">Dshi_2784</name>
</gene>
<name>A8LJ22_DINSH</name>
<dbReference type="HOGENOM" id="CLU_095304_0_0_5"/>
<reference evidence="2" key="1">
    <citation type="journal article" date="2010" name="ISME J.">
        <title>The complete genome sequence of the algal symbiont Dinoroseobacter shibae: a hitchhiker's guide to life in the sea.</title>
        <authorList>
            <person name="Wagner-Dobler I."/>
            <person name="Ballhausen B."/>
            <person name="Berger M."/>
            <person name="Brinkhoff T."/>
            <person name="Buchholz I."/>
            <person name="Bunk B."/>
            <person name="Cypionka H."/>
            <person name="Daniel R."/>
            <person name="Drepper T."/>
            <person name="Gerdts G."/>
            <person name="Hahnke S."/>
            <person name="Han C."/>
            <person name="Jahn D."/>
            <person name="Kalhoefer D."/>
            <person name="Kiss H."/>
            <person name="Klenk H.P."/>
            <person name="Kyrpides N."/>
            <person name="Liebl W."/>
            <person name="Liesegang H."/>
            <person name="Meincke L."/>
            <person name="Pati A."/>
            <person name="Petersen J."/>
            <person name="Piekarski T."/>
            <person name="Pommerenke C."/>
            <person name="Pradella S."/>
            <person name="Pukall R."/>
            <person name="Rabus R."/>
            <person name="Stackebrandt E."/>
            <person name="Thole S."/>
            <person name="Thompson L."/>
            <person name="Tielen P."/>
            <person name="Tomasch J."/>
            <person name="von Jan M."/>
            <person name="Wanphrut N."/>
            <person name="Wichels A."/>
            <person name="Zech H."/>
            <person name="Simon M."/>
        </authorList>
    </citation>
    <scope>NUCLEOTIDE SEQUENCE [LARGE SCALE GENOMIC DNA]</scope>
    <source>
        <strain evidence="2">DSM 16493 / NCIMB 14021 / DFL 12</strain>
    </source>
</reference>
<evidence type="ECO:0000313" key="1">
    <source>
        <dbReference type="EMBL" id="ABV94517.1"/>
    </source>
</evidence>
<dbReference type="KEGG" id="dsh:Dshi_2784"/>
<organism evidence="1 2">
    <name type="scientific">Dinoroseobacter shibae (strain DSM 16493 / NCIMB 14021 / DFL 12)</name>
    <dbReference type="NCBI Taxonomy" id="398580"/>
    <lineage>
        <taxon>Bacteria</taxon>
        <taxon>Pseudomonadati</taxon>
        <taxon>Pseudomonadota</taxon>
        <taxon>Alphaproteobacteria</taxon>
        <taxon>Rhodobacterales</taxon>
        <taxon>Roseobacteraceae</taxon>
        <taxon>Dinoroseobacter</taxon>
    </lineage>
</organism>